<evidence type="ECO:0000256" key="21">
    <source>
        <dbReference type="SAM" id="SignalP"/>
    </source>
</evidence>
<keyword evidence="5" id="KW-0645">Protease</keyword>
<keyword evidence="9" id="KW-0378">Hydrolase</keyword>
<dbReference type="PRINTS" id="PR00724">
    <property type="entry name" value="CRBOXYPTASEC"/>
</dbReference>
<dbReference type="EMBL" id="JH930469">
    <property type="protein sequence ID" value="EKM60061.1"/>
    <property type="molecule type" value="Genomic_DNA"/>
</dbReference>
<evidence type="ECO:0000256" key="12">
    <source>
        <dbReference type="ARBA" id="ARBA00023136"/>
    </source>
</evidence>
<keyword evidence="8 21" id="KW-0732">Signal</keyword>
<keyword evidence="11" id="KW-0333">Golgi apparatus</keyword>
<organism evidence="22 23">
    <name type="scientific">Phanerochaete carnosa (strain HHB-10118-sp)</name>
    <name type="common">White-rot fungus</name>
    <name type="synonym">Peniophora carnosa</name>
    <dbReference type="NCBI Taxonomy" id="650164"/>
    <lineage>
        <taxon>Eukaryota</taxon>
        <taxon>Fungi</taxon>
        <taxon>Dikarya</taxon>
        <taxon>Basidiomycota</taxon>
        <taxon>Agaricomycotina</taxon>
        <taxon>Agaricomycetes</taxon>
        <taxon>Polyporales</taxon>
        <taxon>Phanerochaetaceae</taxon>
        <taxon>Phanerochaete</taxon>
    </lineage>
</organism>
<feature type="region of interest" description="Disordered" evidence="19">
    <location>
        <begin position="480"/>
        <end position="505"/>
    </location>
</feature>
<dbReference type="STRING" id="650164.K5VB07"/>
<accession>K5VB07</accession>
<gene>
    <name evidence="22" type="ORF">PHACADRAFT_250924</name>
</gene>
<comment type="similarity">
    <text evidence="3">Belongs to the peptidase S10 family.</text>
</comment>
<dbReference type="InterPro" id="IPR029058">
    <property type="entry name" value="AB_hydrolase_fold"/>
</dbReference>
<evidence type="ECO:0000256" key="16">
    <source>
        <dbReference type="ARBA" id="ARBA00040403"/>
    </source>
</evidence>
<dbReference type="MEROPS" id="S10.007"/>
<dbReference type="GO" id="GO:0006915">
    <property type="term" value="P:apoptotic process"/>
    <property type="evidence" value="ECO:0007669"/>
    <property type="project" value="UniProtKB-KW"/>
</dbReference>
<evidence type="ECO:0000256" key="3">
    <source>
        <dbReference type="ARBA" id="ARBA00009431"/>
    </source>
</evidence>
<evidence type="ECO:0000313" key="23">
    <source>
        <dbReference type="Proteomes" id="UP000008370"/>
    </source>
</evidence>
<keyword evidence="10 20" id="KW-1133">Transmembrane helix</keyword>
<dbReference type="KEGG" id="pco:PHACADRAFT_250924"/>
<evidence type="ECO:0000256" key="10">
    <source>
        <dbReference type="ARBA" id="ARBA00022989"/>
    </source>
</evidence>
<dbReference type="EC" id="3.4.16.6" evidence="15"/>
<dbReference type="Gene3D" id="3.40.50.1820">
    <property type="entry name" value="alpha/beta hydrolase"/>
    <property type="match status" value="1"/>
</dbReference>
<evidence type="ECO:0000256" key="18">
    <source>
        <dbReference type="ARBA" id="ARBA00042717"/>
    </source>
</evidence>
<evidence type="ECO:0000256" key="2">
    <source>
        <dbReference type="ARBA" id="ARBA00004393"/>
    </source>
</evidence>
<dbReference type="OrthoDB" id="443318at2759"/>
<dbReference type="FunFam" id="3.40.50.1820:FF:000121">
    <property type="entry name" value="Carboxypeptidase D"/>
    <property type="match status" value="1"/>
</dbReference>
<feature type="signal peptide" evidence="21">
    <location>
        <begin position="1"/>
        <end position="25"/>
    </location>
</feature>
<dbReference type="Proteomes" id="UP000008370">
    <property type="component" value="Unassembled WGS sequence"/>
</dbReference>
<dbReference type="PANTHER" id="PTHR11802:SF190">
    <property type="entry name" value="PHEROMONE-PROCESSING CARBOXYPEPTIDASE KEX1"/>
    <property type="match status" value="1"/>
</dbReference>
<evidence type="ECO:0000256" key="9">
    <source>
        <dbReference type="ARBA" id="ARBA00022801"/>
    </source>
</evidence>
<proteinExistence type="inferred from homology"/>
<dbReference type="GO" id="GO:0004185">
    <property type="term" value="F:serine-type carboxypeptidase activity"/>
    <property type="evidence" value="ECO:0007669"/>
    <property type="project" value="UniProtKB-EC"/>
</dbReference>
<evidence type="ECO:0000256" key="13">
    <source>
        <dbReference type="ARBA" id="ARBA00023180"/>
    </source>
</evidence>
<dbReference type="InParanoid" id="K5VB07"/>
<dbReference type="RefSeq" id="XP_007392608.1">
    <property type="nucleotide sequence ID" value="XM_007392546.1"/>
</dbReference>
<feature type="transmembrane region" description="Helical" evidence="20">
    <location>
        <begin position="514"/>
        <end position="538"/>
    </location>
</feature>
<evidence type="ECO:0000313" key="22">
    <source>
        <dbReference type="EMBL" id="EKM60061.1"/>
    </source>
</evidence>
<feature type="region of interest" description="Disordered" evidence="19">
    <location>
        <begin position="565"/>
        <end position="618"/>
    </location>
</feature>
<evidence type="ECO:0000256" key="4">
    <source>
        <dbReference type="ARBA" id="ARBA00022645"/>
    </source>
</evidence>
<comment type="subcellular location">
    <subcellularLocation>
        <location evidence="2">Golgi apparatus</location>
        <location evidence="2">trans-Golgi network membrane</location>
        <topology evidence="2">Single-pass type I membrane protein</topology>
    </subcellularLocation>
</comment>
<feature type="compositionally biased region" description="Basic and acidic residues" evidence="19">
    <location>
        <begin position="586"/>
        <end position="604"/>
    </location>
</feature>
<evidence type="ECO:0000256" key="15">
    <source>
        <dbReference type="ARBA" id="ARBA00038895"/>
    </source>
</evidence>
<keyword evidence="7" id="KW-0053">Apoptosis</keyword>
<reference evidence="22 23" key="1">
    <citation type="journal article" date="2012" name="BMC Genomics">
        <title>Comparative genomics of the white-rot fungi, Phanerochaete carnosa and P. chrysosporium, to elucidate the genetic basis of the distinct wood types they colonize.</title>
        <authorList>
            <person name="Suzuki H."/>
            <person name="MacDonald J."/>
            <person name="Syed K."/>
            <person name="Salamov A."/>
            <person name="Hori C."/>
            <person name="Aerts A."/>
            <person name="Henrissat B."/>
            <person name="Wiebenga A."/>
            <person name="vanKuyk P.A."/>
            <person name="Barry K."/>
            <person name="Lindquist E."/>
            <person name="LaButti K."/>
            <person name="Lapidus A."/>
            <person name="Lucas S."/>
            <person name="Coutinho P."/>
            <person name="Gong Y."/>
            <person name="Samejima M."/>
            <person name="Mahadevan R."/>
            <person name="Abou-Zaid M."/>
            <person name="de Vries R.P."/>
            <person name="Igarashi K."/>
            <person name="Yadav J.S."/>
            <person name="Grigoriev I.V."/>
            <person name="Master E.R."/>
        </authorList>
    </citation>
    <scope>NUCLEOTIDE SEQUENCE [LARGE SCALE GENOMIC DNA]</scope>
    <source>
        <strain evidence="22 23">HHB-10118-sp</strain>
    </source>
</reference>
<protein>
    <recommendedName>
        <fullName evidence="17">Pheromone-processing carboxypeptidase KEX1</fullName>
        <ecNumber evidence="15">3.4.16.6</ecNumber>
    </recommendedName>
    <alternativeName>
        <fullName evidence="18">Carboxypeptidase D</fullName>
    </alternativeName>
    <alternativeName>
        <fullName evidence="16">Pheromone-processing carboxypeptidase kex1</fullName>
    </alternativeName>
</protein>
<keyword evidence="12 20" id="KW-0472">Membrane</keyword>
<keyword evidence="13" id="KW-0325">Glycoprotein</keyword>
<evidence type="ECO:0000256" key="8">
    <source>
        <dbReference type="ARBA" id="ARBA00022729"/>
    </source>
</evidence>
<feature type="chain" id="PRO_5003888014" description="Pheromone-processing carboxypeptidase KEX1" evidence="21">
    <location>
        <begin position="26"/>
        <end position="618"/>
    </location>
</feature>
<dbReference type="SUPFAM" id="SSF53474">
    <property type="entry name" value="alpha/beta-Hydrolases"/>
    <property type="match status" value="1"/>
</dbReference>
<dbReference type="Pfam" id="PF00450">
    <property type="entry name" value="Peptidase_S10"/>
    <property type="match status" value="1"/>
</dbReference>
<name>K5VB07_PHACS</name>
<keyword evidence="23" id="KW-1185">Reference proteome</keyword>
<evidence type="ECO:0000256" key="14">
    <source>
        <dbReference type="ARBA" id="ARBA00037042"/>
    </source>
</evidence>
<evidence type="ECO:0000256" key="19">
    <source>
        <dbReference type="SAM" id="MobiDB-lite"/>
    </source>
</evidence>
<dbReference type="GeneID" id="18915063"/>
<evidence type="ECO:0000256" key="11">
    <source>
        <dbReference type="ARBA" id="ARBA00023034"/>
    </source>
</evidence>
<dbReference type="GO" id="GO:0006508">
    <property type="term" value="P:proteolysis"/>
    <property type="evidence" value="ECO:0007669"/>
    <property type="project" value="UniProtKB-KW"/>
</dbReference>
<dbReference type="AlphaFoldDB" id="K5VB07"/>
<evidence type="ECO:0000256" key="1">
    <source>
        <dbReference type="ARBA" id="ARBA00001003"/>
    </source>
</evidence>
<dbReference type="GO" id="GO:0005802">
    <property type="term" value="C:trans-Golgi network"/>
    <property type="evidence" value="ECO:0007669"/>
    <property type="project" value="TreeGrafter"/>
</dbReference>
<evidence type="ECO:0000256" key="17">
    <source>
        <dbReference type="ARBA" id="ARBA00040628"/>
    </source>
</evidence>
<evidence type="ECO:0000256" key="5">
    <source>
        <dbReference type="ARBA" id="ARBA00022670"/>
    </source>
</evidence>
<evidence type="ECO:0000256" key="6">
    <source>
        <dbReference type="ARBA" id="ARBA00022692"/>
    </source>
</evidence>
<dbReference type="InterPro" id="IPR001563">
    <property type="entry name" value="Peptidase_S10"/>
</dbReference>
<dbReference type="HOGENOM" id="CLU_008523_11_1_1"/>
<comment type="function">
    <text evidence="14">Protease with a carboxypeptidase B-like function involved in the C-terminal processing of the lysine and arginine residues from protein precursors. Promotes cell fusion and is involved in the programmed cell death.</text>
</comment>
<dbReference type="PANTHER" id="PTHR11802">
    <property type="entry name" value="SERINE PROTEASE FAMILY S10 SERINE CARBOXYPEPTIDASE"/>
    <property type="match status" value="1"/>
</dbReference>
<comment type="catalytic activity">
    <reaction evidence="1">
        <text>Preferential release of a C-terminal arginine or lysine residue.</text>
        <dbReference type="EC" id="3.4.16.6"/>
    </reaction>
</comment>
<keyword evidence="4" id="KW-0121">Carboxypeptidase</keyword>
<keyword evidence="6 20" id="KW-0812">Transmembrane</keyword>
<evidence type="ECO:0000256" key="7">
    <source>
        <dbReference type="ARBA" id="ARBA00022703"/>
    </source>
</evidence>
<evidence type="ECO:0000256" key="20">
    <source>
        <dbReference type="SAM" id="Phobius"/>
    </source>
</evidence>
<sequence>MRAAVYSSFIWSLLPPLWYTLCATAAPTDLPSAASLYVPHIPDLHQDEEHPLHIYAGYLPSDPDARSAPSTEITAHLYFVLVKARRTADKERILFWFNGGPGCSSFDGLMMEVGPWRLDGKGGLDRTEGGWEEYTTMVYIDQPVGTGFSYTSSNKYLHELPEASHHILEFLRNFYLVFPEYQQMDTFLGGESFAGQYIPYFADAILSSDLNIPLRGAAIGNGWIDARTQYPAYLDYAVKHNLIEENSEGYKRTKDITDRCMNNLAQYTTIYPVHDDLCESVMNTIIDARTKTTDNKLQCLNMYDVRLYDDYPACGTNWPPDLTPMYTYLRRPDVVRALHATDAVSQWEECRGKIHRNFATKHSNASVTLLPRVLEKIPVMLFAGDQDLICNYVGLESMMQSMTWNGEKGLGTVQTQSWSVDGTPAGTWVTTRNLTYVKIFNASHMAGYDVPHVTHDMILRFMGVNFSALTDGSVRIPSAVGSDSKPVPALLDETPTTTPVSGKTPEQDKAMWEAYYNAGSAALVLLLIALVIGGFLWWRFRRNRSRRLPGTLSSQAAYEEHIPLTESSEFEEQNAYRPGDGSGNGKGKERASEYTPKEEIFRVDDSDDEDTKTPTGTR</sequence>
<dbReference type="FunCoup" id="K5VB07">
    <property type="interactions" value="254"/>
</dbReference>